<evidence type="ECO:0000256" key="1">
    <source>
        <dbReference type="SAM" id="SignalP"/>
    </source>
</evidence>
<dbReference type="Gene3D" id="2.130.10.10">
    <property type="entry name" value="YVTN repeat-like/Quinoprotein amine dehydrogenase"/>
    <property type="match status" value="2"/>
</dbReference>
<sequence length="491" mass="53560">MVYLTHTFKQQAAIVLSILWCSLAFAVGEPSALPDGFSPSNLLWELKLASHQYTTPVLDAGQLFVGVNDHYLDHSALSSSGGGLLKCLDPNNGTLNWQMIIPRYEEGDIAPSHYNRWKCGVCSRPAMNEKYLYIVGPRGDVLCLDRKGQADGNNGPFLGEARYMEAAADYALQSTDGDIIWEYNMVFQNKVVPHDVCGSSPLLVGDYLYACTSNGQDNRHSYIVNPEAPALIVLDKHTGQLVAVEDEGISKRTFHCNWSSPVAATIDGKPVVLFGGGDGILYAFEAISKTTDQPRTLKKLWQYDCCPEDYRMLNGVPKACSRHSKRTPDGPSEIISIPTVVDGRVYVPIGQSPNHGPGQGMLTCIDIATGKKVWESAAVDRTTAQPAVVDGLVYISDYSGKLSCLSAESGELFWQHDLDAGVWCASPVVAGGNVYIGTEKNVLWILKAGKEKQVVKRSRLKSPAITPLAQDGVLFLPTQKRLFALKGDFLD</sequence>
<dbReference type="InterPro" id="IPR018391">
    <property type="entry name" value="PQQ_b-propeller_rpt"/>
</dbReference>
<dbReference type="Proteomes" id="UP000366872">
    <property type="component" value="Unassembled WGS sequence"/>
</dbReference>
<accession>A0A6C2UCR0</accession>
<dbReference type="EMBL" id="CAAHFG010000005">
    <property type="protein sequence ID" value="VGO17920.1"/>
    <property type="molecule type" value="Genomic_DNA"/>
</dbReference>
<dbReference type="Pfam" id="PF13360">
    <property type="entry name" value="PQQ_2"/>
    <property type="match status" value="1"/>
</dbReference>
<dbReference type="AlphaFoldDB" id="A0A6C2UCR0"/>
<dbReference type="InterPro" id="IPR002372">
    <property type="entry name" value="PQQ_rpt_dom"/>
</dbReference>
<evidence type="ECO:0000313" key="4">
    <source>
        <dbReference type="Proteomes" id="UP000366872"/>
    </source>
</evidence>
<protein>
    <recommendedName>
        <fullName evidence="2">Pyrrolo-quinoline quinone repeat domain-containing protein</fullName>
    </recommendedName>
</protein>
<organism evidence="3 4">
    <name type="scientific">Pontiella desulfatans</name>
    <dbReference type="NCBI Taxonomy" id="2750659"/>
    <lineage>
        <taxon>Bacteria</taxon>
        <taxon>Pseudomonadati</taxon>
        <taxon>Kiritimatiellota</taxon>
        <taxon>Kiritimatiellia</taxon>
        <taxon>Kiritimatiellales</taxon>
        <taxon>Pontiellaceae</taxon>
        <taxon>Pontiella</taxon>
    </lineage>
</organism>
<keyword evidence="4" id="KW-1185">Reference proteome</keyword>
<feature type="chain" id="PRO_5025429027" description="Pyrrolo-quinoline quinone repeat domain-containing protein" evidence="1">
    <location>
        <begin position="27"/>
        <end position="491"/>
    </location>
</feature>
<evidence type="ECO:0000313" key="3">
    <source>
        <dbReference type="EMBL" id="VGO17920.1"/>
    </source>
</evidence>
<dbReference type="RefSeq" id="WP_136083380.1">
    <property type="nucleotide sequence ID" value="NZ_CAAHFG010000005.1"/>
</dbReference>
<dbReference type="PANTHER" id="PTHR34512">
    <property type="entry name" value="CELL SURFACE PROTEIN"/>
    <property type="match status" value="1"/>
</dbReference>
<dbReference type="PANTHER" id="PTHR34512:SF30">
    <property type="entry name" value="OUTER MEMBRANE PROTEIN ASSEMBLY FACTOR BAMB"/>
    <property type="match status" value="1"/>
</dbReference>
<reference evidence="3 4" key="1">
    <citation type="submission" date="2019-04" db="EMBL/GenBank/DDBJ databases">
        <authorList>
            <person name="Van Vliet M D."/>
        </authorList>
    </citation>
    <scope>NUCLEOTIDE SEQUENCE [LARGE SCALE GENOMIC DNA]</scope>
    <source>
        <strain evidence="3 4">F1</strain>
    </source>
</reference>
<dbReference type="SUPFAM" id="SSF50998">
    <property type="entry name" value="Quinoprotein alcohol dehydrogenase-like"/>
    <property type="match status" value="2"/>
</dbReference>
<dbReference type="InterPro" id="IPR011047">
    <property type="entry name" value="Quinoprotein_ADH-like_sf"/>
</dbReference>
<dbReference type="InterPro" id="IPR015943">
    <property type="entry name" value="WD40/YVTN_repeat-like_dom_sf"/>
</dbReference>
<gene>
    <name evidence="3" type="ORF">PDESU_06522</name>
</gene>
<feature type="signal peptide" evidence="1">
    <location>
        <begin position="1"/>
        <end position="26"/>
    </location>
</feature>
<evidence type="ECO:0000259" key="2">
    <source>
        <dbReference type="Pfam" id="PF13360"/>
    </source>
</evidence>
<keyword evidence="1" id="KW-0732">Signal</keyword>
<name>A0A6C2UCR0_PONDE</name>
<dbReference type="SMART" id="SM00564">
    <property type="entry name" value="PQQ"/>
    <property type="match status" value="5"/>
</dbReference>
<feature type="domain" description="Pyrrolo-quinoline quinone repeat" evidence="2">
    <location>
        <begin position="360"/>
        <end position="458"/>
    </location>
</feature>
<proteinExistence type="predicted"/>